<dbReference type="GO" id="GO:0016020">
    <property type="term" value="C:membrane"/>
    <property type="evidence" value="ECO:0007669"/>
    <property type="project" value="InterPro"/>
</dbReference>
<dbReference type="PANTHER" id="PTHR22911:SF103">
    <property type="entry name" value="BLR2811 PROTEIN"/>
    <property type="match status" value="1"/>
</dbReference>
<dbReference type="EMBL" id="CP067140">
    <property type="protein sequence ID" value="WCR03688.1"/>
    <property type="molecule type" value="Genomic_DNA"/>
</dbReference>
<organism evidence="4 6">
    <name type="scientific">Paracoccus saliphilus</name>
    <dbReference type="NCBI Taxonomy" id="405559"/>
    <lineage>
        <taxon>Bacteria</taxon>
        <taxon>Pseudomonadati</taxon>
        <taxon>Pseudomonadota</taxon>
        <taxon>Alphaproteobacteria</taxon>
        <taxon>Rhodobacterales</taxon>
        <taxon>Paracoccaceae</taxon>
        <taxon>Paracoccus</taxon>
    </lineage>
</organism>
<feature type="transmembrane region" description="Helical" evidence="2">
    <location>
        <begin position="246"/>
        <end position="263"/>
    </location>
</feature>
<protein>
    <submittedName>
        <fullName evidence="5">DMT family transporter</fullName>
    </submittedName>
    <submittedName>
        <fullName evidence="4">Permease of the drug/metabolite transporter (DMT) superfamily</fullName>
    </submittedName>
</protein>
<feature type="transmembrane region" description="Helical" evidence="2">
    <location>
        <begin position="112"/>
        <end position="131"/>
    </location>
</feature>
<feature type="transmembrane region" description="Helical" evidence="2">
    <location>
        <begin position="275"/>
        <end position="294"/>
    </location>
</feature>
<evidence type="ECO:0000313" key="6">
    <source>
        <dbReference type="Proteomes" id="UP000186216"/>
    </source>
</evidence>
<feature type="transmembrane region" description="Helical" evidence="2">
    <location>
        <begin position="300"/>
        <end position="318"/>
    </location>
</feature>
<feature type="domain" description="EamA" evidence="3">
    <location>
        <begin position="190"/>
        <end position="316"/>
    </location>
</feature>
<feature type="transmembrane region" description="Helical" evidence="2">
    <location>
        <begin position="163"/>
        <end position="181"/>
    </location>
</feature>
<dbReference type="SUPFAM" id="SSF103481">
    <property type="entry name" value="Multidrug resistance efflux transporter EmrE"/>
    <property type="match status" value="2"/>
</dbReference>
<keyword evidence="2" id="KW-0472">Membrane</keyword>
<proteinExistence type="predicted"/>
<dbReference type="AlphaFoldDB" id="A0AA45W1N1"/>
<dbReference type="EMBL" id="FTOU01000001">
    <property type="protein sequence ID" value="SIS57935.1"/>
    <property type="molecule type" value="Genomic_DNA"/>
</dbReference>
<feature type="domain" description="EamA" evidence="3">
    <location>
        <begin position="44"/>
        <end position="178"/>
    </location>
</feature>
<accession>A0AA45W1N1</accession>
<feature type="compositionally biased region" description="Low complexity" evidence="1">
    <location>
        <begin position="14"/>
        <end position="25"/>
    </location>
</feature>
<gene>
    <name evidence="5" type="ORF">JHX88_02635</name>
    <name evidence="4" type="ORF">SAMN05421772_101602</name>
</gene>
<dbReference type="PANTHER" id="PTHR22911">
    <property type="entry name" value="ACYL-MALONYL CONDENSING ENZYME-RELATED"/>
    <property type="match status" value="1"/>
</dbReference>
<dbReference type="InterPro" id="IPR000620">
    <property type="entry name" value="EamA_dom"/>
</dbReference>
<evidence type="ECO:0000256" key="1">
    <source>
        <dbReference type="SAM" id="MobiDB-lite"/>
    </source>
</evidence>
<feature type="transmembrane region" description="Helical" evidence="2">
    <location>
        <begin position="70"/>
        <end position="91"/>
    </location>
</feature>
<dbReference type="RefSeq" id="WP_084202753.1">
    <property type="nucleotide sequence ID" value="NZ_CP067140.1"/>
</dbReference>
<feature type="transmembrane region" description="Helical" evidence="2">
    <location>
        <begin position="38"/>
        <end position="58"/>
    </location>
</feature>
<keyword evidence="7" id="KW-1185">Reference proteome</keyword>
<evidence type="ECO:0000313" key="4">
    <source>
        <dbReference type="EMBL" id="SIS57935.1"/>
    </source>
</evidence>
<reference evidence="4 6" key="1">
    <citation type="submission" date="2017-01" db="EMBL/GenBank/DDBJ databases">
        <authorList>
            <person name="Varghese N."/>
            <person name="Submissions S."/>
        </authorList>
    </citation>
    <scope>NUCLEOTIDE SEQUENCE [LARGE SCALE GENOMIC DNA]</scope>
    <source>
        <strain evidence="4 6">DSM 18447</strain>
    </source>
</reference>
<name>A0AA45W1N1_9RHOB</name>
<evidence type="ECO:0000256" key="2">
    <source>
        <dbReference type="SAM" id="Phobius"/>
    </source>
</evidence>
<dbReference type="Proteomes" id="UP001215549">
    <property type="component" value="Chromosome"/>
</dbReference>
<reference evidence="5 7" key="2">
    <citation type="submission" date="2021-01" db="EMBL/GenBank/DDBJ databases">
        <title>Biogeographic distribution of Paracoccus.</title>
        <authorList>
            <person name="Hollensteiner J."/>
            <person name="Leineberger J."/>
            <person name="Brinkhoff T."/>
            <person name="Daniel R."/>
        </authorList>
    </citation>
    <scope>NUCLEOTIDE SEQUENCE [LARGE SCALE GENOMIC DNA]</scope>
    <source>
        <strain evidence="5 7">DSM 18447</strain>
    </source>
</reference>
<keyword evidence="2" id="KW-0812">Transmembrane</keyword>
<feature type="transmembrane region" description="Helical" evidence="2">
    <location>
        <begin position="187"/>
        <end position="205"/>
    </location>
</feature>
<sequence>MEERAPSPQPSDSPEPYAASAATASAPPPIPPKTTAPILDRTGLAILLMCLTSLIFAVQDGFSRVLGEAYPPALVVMIRYWVFALFVIAMVSRQPGGLKRAIRTKRPFTQMFRGALLGVETIVMVEAFVRLGLVETHAIFTVYPLMVAALSGPILGEKVGWRRWTAISIGFAGILVILQPGGGVMTLESFLPFIAALMFALYGLLTRHVSRDDPAMVSFFWTGISGAVAITLFGIWEWQWLAPEDWIWMAGLCLCGMTSHYLLIRSYELAEASALQPFAYTQLVWASIIGLVVFGDILRPNVVVGAVIVVAAGLFTLWRQRLKSA</sequence>
<dbReference type="Proteomes" id="UP000186216">
    <property type="component" value="Unassembled WGS sequence"/>
</dbReference>
<evidence type="ECO:0000313" key="5">
    <source>
        <dbReference type="EMBL" id="WCR03688.1"/>
    </source>
</evidence>
<keyword evidence="2" id="KW-1133">Transmembrane helix</keyword>
<evidence type="ECO:0000313" key="7">
    <source>
        <dbReference type="Proteomes" id="UP001215549"/>
    </source>
</evidence>
<dbReference type="Pfam" id="PF00892">
    <property type="entry name" value="EamA"/>
    <property type="match status" value="2"/>
</dbReference>
<dbReference type="InterPro" id="IPR037185">
    <property type="entry name" value="EmrE-like"/>
</dbReference>
<feature type="transmembrane region" description="Helical" evidence="2">
    <location>
        <begin position="137"/>
        <end position="156"/>
    </location>
</feature>
<feature type="transmembrane region" description="Helical" evidence="2">
    <location>
        <begin position="217"/>
        <end position="240"/>
    </location>
</feature>
<evidence type="ECO:0000259" key="3">
    <source>
        <dbReference type="Pfam" id="PF00892"/>
    </source>
</evidence>
<feature type="region of interest" description="Disordered" evidence="1">
    <location>
        <begin position="1"/>
        <end position="33"/>
    </location>
</feature>